<dbReference type="Gene3D" id="1.50.10.10">
    <property type="match status" value="1"/>
</dbReference>
<dbReference type="SUPFAM" id="SSF48208">
    <property type="entry name" value="Six-hairpin glycosidases"/>
    <property type="match status" value="1"/>
</dbReference>
<dbReference type="GO" id="GO:0004135">
    <property type="term" value="F:amylo-alpha-1,6-glucosidase activity"/>
    <property type="evidence" value="ECO:0007669"/>
    <property type="project" value="UniProtKB-EC"/>
</dbReference>
<accession>A0A6A6HI02</accession>
<dbReference type="InterPro" id="IPR008928">
    <property type="entry name" value="6-hairpin_glycosidase_sf"/>
</dbReference>
<sequence length="1556" mass="176308">MSPPSRQSPTTVYLLPLSDDGSPDVPGSYIYLPPPTTPVWSVRFAIEGASSMCRQGSLWVNIPAEGKEFDRHDYREYRLTPDFNRTIEIDIPIHQAGSFGYYITYSPLPDFSTDPVPTPQPTRTPTHYIDVMPKLTVQNETLPLEALSIFSVISKFMGKYPTDWEKHLMGIGQRGYNMVHFTPLMMRGDSNSPYSIYDQHQFDKNVFPNGEKDVAEMISKMENEYGLLGLTDVVWNHTANNSKWLEEHPEAGYNVVTAPWLEASYELDTALLQLSRDLQQLGLPTTLRSVEDLNKIMENVKTRCIGGTRLWEYYVINVDRDCRAAVDAWMGDRVAFADTEYKKVGLGGVDEVKDWPLKRKADWLIEKALVGGDRMGARFRRLIKPEVAAGLLCLLFGRYDSRTNGPSDERAAYGTMQQFLNEVNLQFYRDYDADVAVIMDQVSNRTKYMRLDDHGPKLGAINDEHPLIESYFTRLPANETTSKHDPRSLALVNNGWIWAADAMRDNAGPQSRAYLRREVIVWGDCVKLRYGSGPQDNPFLWDFMAKYTRLMAKYFTAFRIDNCHSTPIHLAEYMLDEARKVRPNLAIAAELFSGSEEMDYMFVKRLGISCLIREAMQAWTTQEVSRLVHMHSGRPIGSFEVDEISHADATQQVNGTSNGTAPTRNEVIHRIKQSPVHALFMDCTHDNEVPAQKRDARDTLPNAALVAMCSSAIGSVMGYDEIYPQLIELVHETRLYVSPYSTGAPIKVHAGENGIGPIKKLLNQTHILMGKDGYDETYIDHQGEYITVHRVHPQSRKGYFLIAHTAFPGYGNGNAGFGPVKLPGTKAKPVGSYMLDVDVSPESKSAVMNDKRYLRGLPSRTRELRNVQVNTSGYDSVISIPEKFPPGSIALFETWIPSAEHSEGLDKFVTSGGRDAFKDLDLTDLNFVLYRAEPEERDASDGKDGSYTIPGNGTLVYCGLQGWWSVLKDVVRNNNLGHPICQHLRDGPWALDYNVGRLERMAQKPAYSNLKAPASWMRERFAAIQKLPSFLLPRYFAMSIQTAYNAAFERGIELMARNVRDGQKFLKGLSMVSVQVTGHMNNASLWPKKMVPSMAAGLPHFASEWARVWGRDSFISLRGLYLGTGHYEDAREHILAFASVLKHGMIPNLLNAGRLPRYNSRDSIWFFLQNCQDYVKIVPNGIGLFQETVQRRFLPYDDTWFSWDDPRAYSTASTMEDIIQEAIQRHASGLSFREYNAGPSLDSQMKSEGFNIEIHPDWNTGIIYGGNQWNCGTWMDKMGESEKAGNKGVPGTPRDGASVEITGLLYSTLKWLDELHNRAQYKYSGVSISSDLEHGENTITFGEWAAKIKANFERCYYIPLDPADDSKYDVNSRIVNRRGIYKDLHHSGKEYEDYQLRPNFPVAMTVAPDLFDPDHALKALEIVDHVLVGPCGMKTLDPSDLNYRGYYINSEDSTDFHTAKGRNYHQGPEWLWPRGFFLRALMKFDMMRRKTKEEKVECFQQVTRRLRGCVDHLKTNPWAGLTELTQKDGEFWCPTQSWSASAIIDVYHDASEYGLD</sequence>
<evidence type="ECO:0000256" key="10">
    <source>
        <dbReference type="ARBA" id="ARBA00022679"/>
    </source>
</evidence>
<comment type="catalytic activity">
    <reaction evidence="1">
        <text>Transfers a segment of a (1-&gt;4)-alpha-D-glucan to a new position in an acceptor, which may be glucose or a (1-&gt;4)-alpha-D-glucan.</text>
        <dbReference type="EC" id="2.4.1.25"/>
    </reaction>
</comment>
<evidence type="ECO:0000259" key="20">
    <source>
        <dbReference type="Pfam" id="PF14702"/>
    </source>
</evidence>
<comment type="function">
    <text evidence="3">Multifunctional enzyme acting as 1,4-alpha-D-glucan:1,4-alpha-D-glucan 4-alpha-D-glycosyltransferase and amylo-1,6-glucosidase in glycogen degradation.</text>
</comment>
<evidence type="ECO:0000256" key="3">
    <source>
        <dbReference type="ARBA" id="ARBA00003530"/>
    </source>
</evidence>
<dbReference type="Pfam" id="PF14701">
    <property type="entry name" value="hDGE_amylase"/>
    <property type="match status" value="1"/>
</dbReference>
<evidence type="ECO:0000256" key="1">
    <source>
        <dbReference type="ARBA" id="ARBA00000439"/>
    </source>
</evidence>
<evidence type="ECO:0000313" key="21">
    <source>
        <dbReference type="EMBL" id="KAF2237667.1"/>
    </source>
</evidence>
<dbReference type="EC" id="2.4.1.25" evidence="5"/>
<evidence type="ECO:0000256" key="5">
    <source>
        <dbReference type="ARBA" id="ARBA00012560"/>
    </source>
</evidence>
<dbReference type="InterPro" id="IPR017853">
    <property type="entry name" value="GH"/>
</dbReference>
<dbReference type="InterPro" id="IPR032792">
    <property type="entry name" value="AGL_glucanoTrfase"/>
</dbReference>
<evidence type="ECO:0000256" key="2">
    <source>
        <dbReference type="ARBA" id="ARBA00000927"/>
    </source>
</evidence>
<keyword evidence="8" id="KW-0963">Cytoplasm</keyword>
<comment type="similarity">
    <text evidence="15">Belongs to the glycogen debranching enzyme family.</text>
</comment>
<organism evidence="21 22">
    <name type="scientific">Viridothelium virens</name>
    <name type="common">Speckled blister lichen</name>
    <name type="synonym">Trypethelium virens</name>
    <dbReference type="NCBI Taxonomy" id="1048519"/>
    <lineage>
        <taxon>Eukaryota</taxon>
        <taxon>Fungi</taxon>
        <taxon>Dikarya</taxon>
        <taxon>Ascomycota</taxon>
        <taxon>Pezizomycotina</taxon>
        <taxon>Dothideomycetes</taxon>
        <taxon>Dothideomycetes incertae sedis</taxon>
        <taxon>Trypetheliales</taxon>
        <taxon>Trypetheliaceae</taxon>
        <taxon>Viridothelium</taxon>
    </lineage>
</organism>
<keyword evidence="10" id="KW-0808">Transferase</keyword>
<dbReference type="SUPFAM" id="SSF51445">
    <property type="entry name" value="(Trans)glycosidases"/>
    <property type="match status" value="1"/>
</dbReference>
<gene>
    <name evidence="21" type="ORF">EV356DRAFT_564648</name>
</gene>
<evidence type="ECO:0000256" key="7">
    <source>
        <dbReference type="ARBA" id="ARBA00020723"/>
    </source>
</evidence>
<dbReference type="FunFam" id="1.50.10.10:FF:000039">
    <property type="entry name" value="Glycogen debranching enzyme Gdb1, putative"/>
    <property type="match status" value="1"/>
</dbReference>
<dbReference type="GO" id="GO:0005737">
    <property type="term" value="C:cytoplasm"/>
    <property type="evidence" value="ECO:0007669"/>
    <property type="project" value="UniProtKB-SubCell"/>
</dbReference>
<dbReference type="GO" id="GO:0005978">
    <property type="term" value="P:glycogen biosynthetic process"/>
    <property type="evidence" value="ECO:0007669"/>
    <property type="project" value="UniProtKB-KW"/>
</dbReference>
<evidence type="ECO:0000256" key="8">
    <source>
        <dbReference type="ARBA" id="ARBA00022490"/>
    </source>
</evidence>
<evidence type="ECO:0000259" key="19">
    <source>
        <dbReference type="Pfam" id="PF14701"/>
    </source>
</evidence>
<evidence type="ECO:0000256" key="16">
    <source>
        <dbReference type="ARBA" id="ARBA00031477"/>
    </source>
</evidence>
<dbReference type="Pfam" id="PF06202">
    <property type="entry name" value="GDE_C"/>
    <property type="match status" value="1"/>
</dbReference>
<dbReference type="CDD" id="cd11327">
    <property type="entry name" value="AmyAc_Glg_debranch_2"/>
    <property type="match status" value="1"/>
</dbReference>
<keyword evidence="13" id="KW-0511">Multifunctional enzyme</keyword>
<dbReference type="Proteomes" id="UP000800092">
    <property type="component" value="Unassembled WGS sequence"/>
</dbReference>
<evidence type="ECO:0000256" key="13">
    <source>
        <dbReference type="ARBA" id="ARBA00023268"/>
    </source>
</evidence>
<dbReference type="InterPro" id="IPR012341">
    <property type="entry name" value="6hp_glycosidase-like_sf"/>
</dbReference>
<dbReference type="InterPro" id="IPR032790">
    <property type="entry name" value="GDE_C"/>
</dbReference>
<evidence type="ECO:0000256" key="4">
    <source>
        <dbReference type="ARBA" id="ARBA00004496"/>
    </source>
</evidence>
<dbReference type="EC" id="3.2.1.33" evidence="6"/>
<name>A0A6A6HI02_VIRVR</name>
<comment type="catalytic activity">
    <reaction evidence="2">
        <text>Hydrolysis of (1-&gt;6)-alpha-D-glucosidic branch linkages in glycogen phosphorylase limit dextrin.</text>
        <dbReference type="EC" id="3.2.1.33"/>
    </reaction>
</comment>
<evidence type="ECO:0000256" key="6">
    <source>
        <dbReference type="ARBA" id="ARBA00012778"/>
    </source>
</evidence>
<protein>
    <recommendedName>
        <fullName evidence="7">Glycogen debranching enzyme</fullName>
        <ecNumber evidence="5">2.4.1.25</ecNumber>
        <ecNumber evidence="6">3.2.1.33</ecNumber>
    </recommendedName>
    <alternativeName>
        <fullName evidence="16">Glycogen debrancher</fullName>
    </alternativeName>
</protein>
<dbReference type="GO" id="GO:0004134">
    <property type="term" value="F:4-alpha-glucanotransferase activity"/>
    <property type="evidence" value="ECO:0007669"/>
    <property type="project" value="UniProtKB-EC"/>
</dbReference>
<keyword evidence="9" id="KW-0328">Glycosyltransferase</keyword>
<evidence type="ECO:0000256" key="14">
    <source>
        <dbReference type="ARBA" id="ARBA00023295"/>
    </source>
</evidence>
<evidence type="ECO:0000313" key="22">
    <source>
        <dbReference type="Proteomes" id="UP000800092"/>
    </source>
</evidence>
<dbReference type="OrthoDB" id="10248904at2759"/>
<keyword evidence="22" id="KW-1185">Reference proteome</keyword>
<dbReference type="InterPro" id="IPR029436">
    <property type="entry name" value="AGL_euk_N"/>
</dbReference>
<evidence type="ECO:0000259" key="17">
    <source>
        <dbReference type="Pfam" id="PF06202"/>
    </source>
</evidence>
<dbReference type="InterPro" id="IPR010401">
    <property type="entry name" value="AGL/Gdb1"/>
</dbReference>
<dbReference type="InterPro" id="IPR032788">
    <property type="entry name" value="AGL_central"/>
</dbReference>
<dbReference type="Gene3D" id="3.20.20.80">
    <property type="entry name" value="Glycosidases"/>
    <property type="match status" value="2"/>
</dbReference>
<comment type="subcellular location">
    <subcellularLocation>
        <location evidence="4">Cytoplasm</location>
    </subcellularLocation>
</comment>
<reference evidence="21" key="1">
    <citation type="journal article" date="2020" name="Stud. Mycol.">
        <title>101 Dothideomycetes genomes: a test case for predicting lifestyles and emergence of pathogens.</title>
        <authorList>
            <person name="Haridas S."/>
            <person name="Albert R."/>
            <person name="Binder M."/>
            <person name="Bloem J."/>
            <person name="Labutti K."/>
            <person name="Salamov A."/>
            <person name="Andreopoulos B."/>
            <person name="Baker S."/>
            <person name="Barry K."/>
            <person name="Bills G."/>
            <person name="Bluhm B."/>
            <person name="Cannon C."/>
            <person name="Castanera R."/>
            <person name="Culley D."/>
            <person name="Daum C."/>
            <person name="Ezra D."/>
            <person name="Gonzalez J."/>
            <person name="Henrissat B."/>
            <person name="Kuo A."/>
            <person name="Liang C."/>
            <person name="Lipzen A."/>
            <person name="Lutzoni F."/>
            <person name="Magnuson J."/>
            <person name="Mondo S."/>
            <person name="Nolan M."/>
            <person name="Ohm R."/>
            <person name="Pangilinan J."/>
            <person name="Park H.-J."/>
            <person name="Ramirez L."/>
            <person name="Alfaro M."/>
            <person name="Sun H."/>
            <person name="Tritt A."/>
            <person name="Yoshinaga Y."/>
            <person name="Zwiers L.-H."/>
            <person name="Turgeon B."/>
            <person name="Goodwin S."/>
            <person name="Spatafora J."/>
            <person name="Crous P."/>
            <person name="Grigoriev I."/>
        </authorList>
    </citation>
    <scope>NUCLEOTIDE SEQUENCE</scope>
    <source>
        <strain evidence="21">Tuck. ex Michener</strain>
    </source>
</reference>
<keyword evidence="12" id="KW-0320">Glycogen biosynthesis</keyword>
<dbReference type="FunFam" id="3.20.20.80:FF:000242">
    <property type="entry name" value="Glycogen debranching enzyme Gdb1, putative"/>
    <property type="match status" value="1"/>
</dbReference>
<feature type="domain" description="Glycogen debranching enzyme glucanotransferase" evidence="19">
    <location>
        <begin position="141"/>
        <end position="585"/>
    </location>
</feature>
<dbReference type="PANTHER" id="PTHR10569">
    <property type="entry name" value="GLYCOGEN DEBRANCHING ENZYME"/>
    <property type="match status" value="1"/>
</dbReference>
<evidence type="ECO:0000256" key="12">
    <source>
        <dbReference type="ARBA" id="ARBA00023056"/>
    </source>
</evidence>
<evidence type="ECO:0000256" key="11">
    <source>
        <dbReference type="ARBA" id="ARBA00022801"/>
    </source>
</evidence>
<feature type="domain" description="Eukaryotic glycogen debranching enzyme N-terminal" evidence="18">
    <location>
        <begin position="42"/>
        <end position="138"/>
    </location>
</feature>
<dbReference type="GO" id="GO:0005980">
    <property type="term" value="P:glycogen catabolic process"/>
    <property type="evidence" value="ECO:0007669"/>
    <property type="project" value="InterPro"/>
</dbReference>
<evidence type="ECO:0000256" key="9">
    <source>
        <dbReference type="ARBA" id="ARBA00022676"/>
    </source>
</evidence>
<evidence type="ECO:0000259" key="18">
    <source>
        <dbReference type="Pfam" id="PF14699"/>
    </source>
</evidence>
<keyword evidence="14" id="KW-0326">Glycosidase</keyword>
<proteinExistence type="inferred from homology"/>
<evidence type="ECO:0000256" key="15">
    <source>
        <dbReference type="ARBA" id="ARBA00025780"/>
    </source>
</evidence>
<feature type="domain" description="Glycogen debranching enzyme central" evidence="20">
    <location>
        <begin position="754"/>
        <end position="998"/>
    </location>
</feature>
<feature type="domain" description="Glycogen debranching enzyme C-terminal" evidence="17">
    <location>
        <begin position="1081"/>
        <end position="1544"/>
    </location>
</feature>
<dbReference type="EMBL" id="ML991779">
    <property type="protein sequence ID" value="KAF2237667.1"/>
    <property type="molecule type" value="Genomic_DNA"/>
</dbReference>
<dbReference type="Pfam" id="PF14699">
    <property type="entry name" value="hGDE_N"/>
    <property type="match status" value="1"/>
</dbReference>
<dbReference type="PANTHER" id="PTHR10569:SF2">
    <property type="entry name" value="GLYCOGEN DEBRANCHING ENZYME"/>
    <property type="match status" value="1"/>
</dbReference>
<dbReference type="Pfam" id="PF14702">
    <property type="entry name" value="hGDE_central"/>
    <property type="match status" value="1"/>
</dbReference>
<dbReference type="FunFam" id="3.20.20.80:FF:000333">
    <property type="entry name" value="Glycogen debranching enzyme Gdb1, putative (AFU_orthologue AFUA_1G02140)"/>
    <property type="match status" value="1"/>
</dbReference>
<keyword evidence="11 21" id="KW-0378">Hydrolase</keyword>